<feature type="compositionally biased region" description="Low complexity" evidence="20">
    <location>
        <begin position="434"/>
        <end position="453"/>
    </location>
</feature>
<dbReference type="InterPro" id="IPR016187">
    <property type="entry name" value="CTDL_fold"/>
</dbReference>
<evidence type="ECO:0000256" key="13">
    <source>
        <dbReference type="ARBA" id="ARBA00023319"/>
    </source>
</evidence>
<evidence type="ECO:0000259" key="22">
    <source>
        <dbReference type="PROSITE" id="PS50041"/>
    </source>
</evidence>
<dbReference type="InterPro" id="IPR000436">
    <property type="entry name" value="Sushi_SCR_CCP_dom"/>
</dbReference>
<dbReference type="FunFam" id="2.10.70.10:FF:000003">
    <property type="entry name" value="Versican core protein"/>
    <property type="match status" value="1"/>
</dbReference>
<dbReference type="InterPro" id="IPR013106">
    <property type="entry name" value="Ig_V-set"/>
</dbReference>
<evidence type="ECO:0000256" key="14">
    <source>
        <dbReference type="ARBA" id="ARBA00059308"/>
    </source>
</evidence>
<feature type="disulfide bond" evidence="19">
    <location>
        <begin position="267"/>
        <end position="288"/>
    </location>
</feature>
<evidence type="ECO:0000256" key="12">
    <source>
        <dbReference type="ARBA" id="ARBA00023180"/>
    </source>
</evidence>
<feature type="region of interest" description="Disordered" evidence="20">
    <location>
        <begin position="542"/>
        <end position="590"/>
    </location>
</feature>
<keyword evidence="5" id="KW-0732">Signal</keyword>
<dbReference type="PROSITE" id="PS00010">
    <property type="entry name" value="ASX_HYDROXYL"/>
    <property type="match status" value="1"/>
</dbReference>
<keyword evidence="9" id="KW-0130">Cell adhesion</keyword>
<dbReference type="PROSITE" id="PS50835">
    <property type="entry name" value="IG_LIKE"/>
    <property type="match status" value="1"/>
</dbReference>
<evidence type="ECO:0000256" key="16">
    <source>
        <dbReference type="ARBA" id="ARBA00075743"/>
    </source>
</evidence>
<dbReference type="SMART" id="SM00445">
    <property type="entry name" value="LINK"/>
    <property type="match status" value="2"/>
</dbReference>
<keyword evidence="3 17" id="KW-0245">EGF-like domain</keyword>
<dbReference type="Pfam" id="PF00059">
    <property type="entry name" value="Lectin_C"/>
    <property type="match status" value="1"/>
</dbReference>
<evidence type="ECO:0000259" key="23">
    <source>
        <dbReference type="PROSITE" id="PS50835"/>
    </source>
</evidence>
<comment type="function">
    <text evidence="14">May modulate neuronal adhesion and neurite growth during development by binding to neural cell adhesion molecules (NG-CAM and N-CAM). Chondroitin sulfate proteoglycan; binds to hyaluronic acid.</text>
</comment>
<keyword evidence="2" id="KW-0964">Secreted</keyword>
<evidence type="ECO:0000259" key="24">
    <source>
        <dbReference type="PROSITE" id="PS50923"/>
    </source>
</evidence>
<dbReference type="FunFam" id="2.10.25.10:FF:000006">
    <property type="entry name" value="Versican core protein-like isoform 1"/>
    <property type="match status" value="1"/>
</dbReference>
<keyword evidence="4 18" id="KW-0768">Sushi</keyword>
<keyword evidence="10" id="KW-0654">Proteoglycan</keyword>
<evidence type="ECO:0000256" key="8">
    <source>
        <dbReference type="ARBA" id="ARBA00022837"/>
    </source>
</evidence>
<evidence type="ECO:0000256" key="5">
    <source>
        <dbReference type="ARBA" id="ARBA00022729"/>
    </source>
</evidence>
<dbReference type="PRINTS" id="PR01265">
    <property type="entry name" value="LINKMODULE"/>
</dbReference>
<reference evidence="26 27" key="1">
    <citation type="journal article" date="2019" name="Gigascience">
        <title>High-coverage genomes to elucidate the evolution of penguins.</title>
        <authorList>
            <person name="Pan H."/>
            <person name="Cole T.L."/>
            <person name="Bi X."/>
            <person name="Fang M."/>
            <person name="Zhou C."/>
            <person name="Yang Z."/>
            <person name="Ksepka D.T."/>
            <person name="Hart T."/>
            <person name="Bouzat J.L."/>
            <person name="Argilla L.S."/>
            <person name="Bertelsen M.F."/>
            <person name="Boersma P.D."/>
            <person name="Bost C.A."/>
            <person name="Cherel Y."/>
            <person name="Dann P."/>
            <person name="Fiddaman S.R."/>
            <person name="Howard P."/>
            <person name="Labuschagne K."/>
            <person name="Mattern T."/>
            <person name="Miller G."/>
            <person name="Parker P."/>
            <person name="Phillips R.A."/>
            <person name="Quillfeldt P."/>
            <person name="Ryan P.G."/>
            <person name="Taylor H."/>
            <person name="Thompson D.R."/>
            <person name="Young M.J."/>
            <person name="Ellegaard M.R."/>
            <person name="Gilbert M.T.P."/>
            <person name="Sinding M.S."/>
            <person name="Pacheco G."/>
            <person name="Shepherd L.D."/>
            <person name="Tennyson A.J.D."/>
            <person name="Grosser S."/>
            <person name="Kay E."/>
            <person name="Nupen L.J."/>
            <person name="Ellenberg U."/>
            <person name="Houston D.M."/>
            <person name="Reeve A.H."/>
            <person name="Johnson K."/>
            <person name="Masello J.F."/>
            <person name="Stracke T."/>
            <person name="McKinlay B."/>
            <person name="Borboroglu P.G."/>
            <person name="Zhang D.X."/>
            <person name="Zhang G."/>
        </authorList>
    </citation>
    <scope>NUCLEOTIDE SEQUENCE [LARGE SCALE GENOMIC DNA]</scope>
    <source>
        <strain evidence="26">Ant 5</strain>
    </source>
</reference>
<evidence type="ECO:0000256" key="9">
    <source>
        <dbReference type="ARBA" id="ARBA00022889"/>
    </source>
</evidence>
<feature type="disulfide bond" evidence="18">
    <location>
        <begin position="1179"/>
        <end position="1206"/>
    </location>
</feature>
<dbReference type="InterPro" id="IPR016186">
    <property type="entry name" value="C-type_lectin-like/link_sf"/>
</dbReference>
<dbReference type="InterPro" id="IPR013783">
    <property type="entry name" value="Ig-like_fold"/>
</dbReference>
<feature type="disulfide bond" evidence="17">
    <location>
        <begin position="969"/>
        <end position="978"/>
    </location>
</feature>
<dbReference type="GO" id="GO:0005540">
    <property type="term" value="F:hyaluronic acid binding"/>
    <property type="evidence" value="ECO:0007669"/>
    <property type="project" value="InterPro"/>
</dbReference>
<dbReference type="InterPro" id="IPR003599">
    <property type="entry name" value="Ig_sub"/>
</dbReference>
<feature type="compositionally biased region" description="Pro residues" evidence="20">
    <location>
        <begin position="823"/>
        <end position="833"/>
    </location>
</feature>
<feature type="region of interest" description="Disordered" evidence="20">
    <location>
        <begin position="607"/>
        <end position="926"/>
    </location>
</feature>
<keyword evidence="11 17" id="KW-1015">Disulfide bond</keyword>
<dbReference type="Gene3D" id="3.10.100.10">
    <property type="entry name" value="Mannose-Binding Protein A, subunit A"/>
    <property type="match status" value="3"/>
</dbReference>
<evidence type="ECO:0000256" key="20">
    <source>
        <dbReference type="SAM" id="MobiDB-lite"/>
    </source>
</evidence>
<feature type="domain" description="Link" evidence="25">
    <location>
        <begin position="224"/>
        <end position="320"/>
    </location>
</feature>
<dbReference type="Pfam" id="PF00084">
    <property type="entry name" value="Sushi"/>
    <property type="match status" value="1"/>
</dbReference>
<evidence type="ECO:0000256" key="6">
    <source>
        <dbReference type="ARBA" id="ARBA00022734"/>
    </source>
</evidence>
<dbReference type="InterPro" id="IPR007110">
    <property type="entry name" value="Ig-like_dom"/>
</dbReference>
<dbReference type="Pfam" id="PF00008">
    <property type="entry name" value="EGF"/>
    <property type="match status" value="1"/>
</dbReference>
<feature type="non-terminal residue" evidence="26">
    <location>
        <position position="1208"/>
    </location>
</feature>
<dbReference type="Gene3D" id="2.10.25.10">
    <property type="entry name" value="Laminin"/>
    <property type="match status" value="2"/>
</dbReference>
<dbReference type="CDD" id="cd00054">
    <property type="entry name" value="EGF_CA"/>
    <property type="match status" value="2"/>
</dbReference>
<dbReference type="InterPro" id="IPR000152">
    <property type="entry name" value="EGF-type_Asp/Asn_hydroxyl_site"/>
</dbReference>
<dbReference type="InterPro" id="IPR001304">
    <property type="entry name" value="C-type_lectin-like"/>
</dbReference>
<evidence type="ECO:0000256" key="4">
    <source>
        <dbReference type="ARBA" id="ARBA00022659"/>
    </source>
</evidence>
<accession>A0A8J4JLC3</accession>
<evidence type="ECO:0000256" key="3">
    <source>
        <dbReference type="ARBA" id="ARBA00022536"/>
    </source>
</evidence>
<dbReference type="InterPro" id="IPR036179">
    <property type="entry name" value="Ig-like_dom_sf"/>
</dbReference>
<feature type="region of interest" description="Disordered" evidence="20">
    <location>
        <begin position="393"/>
        <end position="454"/>
    </location>
</feature>
<evidence type="ECO:0000259" key="21">
    <source>
        <dbReference type="PROSITE" id="PS50026"/>
    </source>
</evidence>
<proteinExistence type="predicted"/>
<feature type="compositionally biased region" description="Low complexity" evidence="20">
    <location>
        <begin position="699"/>
        <end position="723"/>
    </location>
</feature>
<dbReference type="PROSITE" id="PS01187">
    <property type="entry name" value="EGF_CA"/>
    <property type="match status" value="1"/>
</dbReference>
<dbReference type="PROSITE" id="PS00615">
    <property type="entry name" value="C_TYPE_LECTIN_1"/>
    <property type="match status" value="1"/>
</dbReference>
<evidence type="ECO:0000313" key="26">
    <source>
        <dbReference type="EMBL" id="KAF1524087.1"/>
    </source>
</evidence>
<dbReference type="GO" id="GO:0030246">
    <property type="term" value="F:carbohydrate binding"/>
    <property type="evidence" value="ECO:0007669"/>
    <property type="project" value="UniProtKB-KW"/>
</dbReference>
<dbReference type="AlphaFoldDB" id="A0A8J4JLC3"/>
<feature type="compositionally biased region" description="Low complexity" evidence="20">
    <location>
        <begin position="808"/>
        <end position="822"/>
    </location>
</feature>
<keyword evidence="6" id="KW-0430">Lectin</keyword>
<dbReference type="GO" id="GO:0007417">
    <property type="term" value="P:central nervous system development"/>
    <property type="evidence" value="ECO:0007669"/>
    <property type="project" value="TreeGrafter"/>
</dbReference>
<evidence type="ECO:0000256" key="10">
    <source>
        <dbReference type="ARBA" id="ARBA00022974"/>
    </source>
</evidence>
<dbReference type="GO" id="GO:0005509">
    <property type="term" value="F:calcium ion binding"/>
    <property type="evidence" value="ECO:0007669"/>
    <property type="project" value="InterPro"/>
</dbReference>
<dbReference type="SUPFAM" id="SSF56436">
    <property type="entry name" value="C-type lectin-like"/>
    <property type="match status" value="3"/>
</dbReference>
<evidence type="ECO:0000256" key="7">
    <source>
        <dbReference type="ARBA" id="ARBA00022737"/>
    </source>
</evidence>
<dbReference type="PROSITE" id="PS01186">
    <property type="entry name" value="EGF_2"/>
    <property type="match status" value="1"/>
</dbReference>
<dbReference type="Gene3D" id="2.10.70.10">
    <property type="entry name" value="Complement Module, domain 1"/>
    <property type="match status" value="1"/>
</dbReference>
<keyword evidence="7" id="KW-0677">Repeat</keyword>
<feature type="disulfide bond" evidence="17">
    <location>
        <begin position="1007"/>
        <end position="1016"/>
    </location>
</feature>
<dbReference type="InterPro" id="IPR000538">
    <property type="entry name" value="Link_dom"/>
</dbReference>
<dbReference type="GO" id="GO:0072534">
    <property type="term" value="C:perineuronal net"/>
    <property type="evidence" value="ECO:0007669"/>
    <property type="project" value="TreeGrafter"/>
</dbReference>
<dbReference type="SMART" id="SM00179">
    <property type="entry name" value="EGF_CA"/>
    <property type="match status" value="2"/>
</dbReference>
<dbReference type="PROSITE" id="PS00022">
    <property type="entry name" value="EGF_1"/>
    <property type="match status" value="2"/>
</dbReference>
<dbReference type="CDD" id="cd00033">
    <property type="entry name" value="CCP"/>
    <property type="match status" value="1"/>
</dbReference>
<dbReference type="InterPro" id="IPR050691">
    <property type="entry name" value="Hyaluronan_bind_Proteoglycan"/>
</dbReference>
<dbReference type="GO" id="GO:0002052">
    <property type="term" value="P:positive regulation of neuroblast proliferation"/>
    <property type="evidence" value="ECO:0007669"/>
    <property type="project" value="TreeGrafter"/>
</dbReference>
<dbReference type="SUPFAM" id="SSF48726">
    <property type="entry name" value="Immunoglobulin"/>
    <property type="match status" value="1"/>
</dbReference>
<dbReference type="SUPFAM" id="SSF57535">
    <property type="entry name" value="Complement control module/SCR domain"/>
    <property type="match status" value="1"/>
</dbReference>
<comment type="subcellular location">
    <subcellularLocation>
        <location evidence="1">Secreted</location>
    </subcellularLocation>
</comment>
<gene>
    <name evidence="26" type="primary">Ncan</name>
    <name evidence="26" type="ORF">FQV14_0009680</name>
</gene>
<evidence type="ECO:0000256" key="15">
    <source>
        <dbReference type="ARBA" id="ARBA00073685"/>
    </source>
</evidence>
<feature type="domain" description="EGF-like" evidence="21">
    <location>
        <begin position="981"/>
        <end position="1017"/>
    </location>
</feature>
<dbReference type="PROSITE" id="PS50041">
    <property type="entry name" value="C_TYPE_LECTIN_2"/>
    <property type="match status" value="1"/>
</dbReference>
<evidence type="ECO:0000256" key="11">
    <source>
        <dbReference type="ARBA" id="ARBA00023157"/>
    </source>
</evidence>
<dbReference type="InterPro" id="IPR035976">
    <property type="entry name" value="Sushi/SCR/CCP_sf"/>
</dbReference>
<keyword evidence="12" id="KW-0325">Glycoprotein</keyword>
<dbReference type="FunFam" id="3.10.100.10:FF:000002">
    <property type="entry name" value="Hyaluronan proteoglycan link protein 1"/>
    <property type="match status" value="1"/>
</dbReference>
<keyword evidence="8" id="KW-0106">Calcium</keyword>
<feature type="domain" description="Link" evidence="25">
    <location>
        <begin position="128"/>
        <end position="223"/>
    </location>
</feature>
<dbReference type="CDD" id="cd03520">
    <property type="entry name" value="Link_domain_CSPGs_modules_2_4"/>
    <property type="match status" value="1"/>
</dbReference>
<evidence type="ECO:0000256" key="17">
    <source>
        <dbReference type="PROSITE-ProRule" id="PRU00076"/>
    </source>
</evidence>
<dbReference type="EMBL" id="VULE01001485">
    <property type="protein sequence ID" value="KAF1524087.1"/>
    <property type="molecule type" value="Genomic_DNA"/>
</dbReference>
<evidence type="ECO:0000256" key="2">
    <source>
        <dbReference type="ARBA" id="ARBA00022525"/>
    </source>
</evidence>
<feature type="domain" description="EGF-like" evidence="21">
    <location>
        <begin position="943"/>
        <end position="979"/>
    </location>
</feature>
<evidence type="ECO:0000313" key="27">
    <source>
        <dbReference type="Proteomes" id="UP000725257"/>
    </source>
</evidence>
<keyword evidence="13" id="KW-0393">Immunoglobulin domain</keyword>
<dbReference type="InterPro" id="IPR018378">
    <property type="entry name" value="C-type_lectin_CS"/>
</dbReference>
<feature type="compositionally biased region" description="Low complexity" evidence="20">
    <location>
        <begin position="565"/>
        <end position="576"/>
    </location>
</feature>
<dbReference type="Gene3D" id="2.60.40.10">
    <property type="entry name" value="Immunoglobulins"/>
    <property type="match status" value="1"/>
</dbReference>
<dbReference type="PROSITE" id="PS01241">
    <property type="entry name" value="LINK_1"/>
    <property type="match status" value="1"/>
</dbReference>
<dbReference type="GO" id="GO:0001501">
    <property type="term" value="P:skeletal system development"/>
    <property type="evidence" value="ECO:0007669"/>
    <property type="project" value="TreeGrafter"/>
</dbReference>
<dbReference type="PROSITE" id="PS50963">
    <property type="entry name" value="LINK_2"/>
    <property type="match status" value="2"/>
</dbReference>
<feature type="compositionally biased region" description="Pro residues" evidence="20">
    <location>
        <begin position="874"/>
        <end position="885"/>
    </location>
</feature>
<organism evidence="26 27">
    <name type="scientific">Eudyptes sclateri</name>
    <name type="common">Erect-crested penguin</name>
    <dbReference type="NCBI Taxonomy" id="92688"/>
    <lineage>
        <taxon>Eukaryota</taxon>
        <taxon>Metazoa</taxon>
        <taxon>Chordata</taxon>
        <taxon>Craniata</taxon>
        <taxon>Vertebrata</taxon>
        <taxon>Euteleostomi</taxon>
        <taxon>Archelosauria</taxon>
        <taxon>Archosauria</taxon>
        <taxon>Dinosauria</taxon>
        <taxon>Saurischia</taxon>
        <taxon>Theropoda</taxon>
        <taxon>Coelurosauria</taxon>
        <taxon>Aves</taxon>
        <taxon>Neognathae</taxon>
        <taxon>Neoaves</taxon>
        <taxon>Aequornithes</taxon>
        <taxon>Sphenisciformes</taxon>
        <taxon>Spheniscidae</taxon>
        <taxon>Eudyptes</taxon>
    </lineage>
</organism>
<dbReference type="SMART" id="SM00181">
    <property type="entry name" value="EGF"/>
    <property type="match status" value="2"/>
</dbReference>
<comment type="caution">
    <text evidence="17">Lacks conserved residue(s) required for the propagation of feature annotation.</text>
</comment>
<keyword evidence="27" id="KW-1185">Reference proteome</keyword>
<dbReference type="Proteomes" id="UP000725257">
    <property type="component" value="Unassembled WGS sequence"/>
</dbReference>
<dbReference type="Pfam" id="PF07686">
    <property type="entry name" value="V-set"/>
    <property type="match status" value="1"/>
</dbReference>
<dbReference type="FunFam" id="2.60.40.10:FF:000571">
    <property type="entry name" value="Neurocan core protein"/>
    <property type="match status" value="1"/>
</dbReference>
<dbReference type="GO" id="GO:0010001">
    <property type="term" value="P:glial cell differentiation"/>
    <property type="evidence" value="ECO:0007669"/>
    <property type="project" value="TreeGrafter"/>
</dbReference>
<dbReference type="GO" id="GO:0045202">
    <property type="term" value="C:synapse"/>
    <property type="evidence" value="ECO:0007669"/>
    <property type="project" value="TreeGrafter"/>
</dbReference>
<feature type="disulfide bond" evidence="18">
    <location>
        <begin position="1150"/>
        <end position="1193"/>
    </location>
</feature>
<feature type="domain" description="Sushi" evidence="24">
    <location>
        <begin position="1148"/>
        <end position="1208"/>
    </location>
</feature>
<dbReference type="CDD" id="cd03517">
    <property type="entry name" value="Link_domain_CSPGs_modules_1_3"/>
    <property type="match status" value="1"/>
</dbReference>
<dbReference type="PROSITE" id="PS50923">
    <property type="entry name" value="SUSHI"/>
    <property type="match status" value="1"/>
</dbReference>
<dbReference type="GO" id="GO:0007155">
    <property type="term" value="P:cell adhesion"/>
    <property type="evidence" value="ECO:0007669"/>
    <property type="project" value="UniProtKB-KW"/>
</dbReference>
<dbReference type="FunFam" id="3.10.100.10:FF:000003">
    <property type="entry name" value="Versican core protein"/>
    <property type="match status" value="1"/>
</dbReference>
<dbReference type="InterPro" id="IPR000742">
    <property type="entry name" value="EGF"/>
</dbReference>
<comment type="caution">
    <text evidence="26">The sequence shown here is derived from an EMBL/GenBank/DDBJ whole genome shotgun (WGS) entry which is preliminary data.</text>
</comment>
<dbReference type="SUPFAM" id="SSF57196">
    <property type="entry name" value="EGF/Laminin"/>
    <property type="match status" value="1"/>
</dbReference>
<evidence type="ECO:0000259" key="25">
    <source>
        <dbReference type="PROSITE" id="PS50963"/>
    </source>
</evidence>
<evidence type="ECO:0000256" key="19">
    <source>
        <dbReference type="PROSITE-ProRule" id="PRU00323"/>
    </source>
</evidence>
<evidence type="ECO:0000256" key="1">
    <source>
        <dbReference type="ARBA" id="ARBA00004613"/>
    </source>
</evidence>
<dbReference type="InterPro" id="IPR001881">
    <property type="entry name" value="EGF-like_Ca-bd_dom"/>
</dbReference>
<feature type="domain" description="C-type lectin" evidence="22">
    <location>
        <begin position="1030"/>
        <end position="1144"/>
    </location>
</feature>
<dbReference type="InterPro" id="IPR018097">
    <property type="entry name" value="EGF_Ca-bd_CS"/>
</dbReference>
<dbReference type="GO" id="GO:0005615">
    <property type="term" value="C:extracellular space"/>
    <property type="evidence" value="ECO:0007669"/>
    <property type="project" value="TreeGrafter"/>
</dbReference>
<dbReference type="PANTHER" id="PTHR22804">
    <property type="entry name" value="AGGRECAN/VERSICAN PROTEOGLYCAN"/>
    <property type="match status" value="1"/>
</dbReference>
<dbReference type="Pfam" id="PF00193">
    <property type="entry name" value="Xlink"/>
    <property type="match status" value="2"/>
</dbReference>
<feature type="non-terminal residue" evidence="26">
    <location>
        <position position="1"/>
    </location>
</feature>
<dbReference type="PROSITE" id="PS50026">
    <property type="entry name" value="EGF_3"/>
    <property type="match status" value="2"/>
</dbReference>
<dbReference type="PANTHER" id="PTHR22804:SF24">
    <property type="entry name" value="NEUROCAN CORE PROTEIN"/>
    <property type="match status" value="1"/>
</dbReference>
<dbReference type="SMART" id="SM00409">
    <property type="entry name" value="IG"/>
    <property type="match status" value="1"/>
</dbReference>
<dbReference type="SMART" id="SM00032">
    <property type="entry name" value="CCP"/>
    <property type="match status" value="1"/>
</dbReference>
<dbReference type="FunFam" id="3.10.100.10:FF:000011">
    <property type="entry name" value="Aggrecan core protein"/>
    <property type="match status" value="1"/>
</dbReference>
<feature type="disulfide bond" evidence="19">
    <location>
        <begin position="174"/>
        <end position="195"/>
    </location>
</feature>
<feature type="domain" description="Ig-like" evidence="23">
    <location>
        <begin position="16"/>
        <end position="126"/>
    </location>
</feature>
<protein>
    <recommendedName>
        <fullName evidence="15">Neurocan core protein</fullName>
    </recommendedName>
    <alternativeName>
        <fullName evidence="16">Chondroitin sulfate proteoglycan 3</fullName>
    </alternativeName>
</protein>
<name>A0A8J4JLC3_EUDSL</name>
<sequence length="1208" mass="128306">IHINRVQHQAVRVGLGEPVALPCLFLLQPSASLGPNEPPDPPRVKWSKVRSATGQREDVPILVAKDNAVKVVKAYEGRVSLPGYHHDRYNATLLLRAARASDAGLYRCEVVAGIDDEQDLLPLEVTGVTFHYRPAGERYALTFAAARRACLDNSAVIASPQHLQAAFEDGYDNCDAGWLADQTVRYPITLSRPGCYGDRNSLPGVRSYGRREPGEEYDVYCYARELRGKRCKRCRGGWARRHCRSQGASLATTGQLYLAWREGLDQCDPGWLADGSVRYPIRLPRRKCGGEASGVRTLYQFPNRTGFPPTASKFDAYCYKGKGDPAQRGDLPGVAPSWAPVAHGLGLGDGTSLPPTMAPSPAWPREDEALNVVDQAPVSSWQDPASTSPALLVQEAPGPEEPPAALLPQSQSPAQEHVTGSPPAPPGLGTVPGTAAETPSTPPASSHTPRRSSYAGLNGRYFQLQRQSRDPMVVVAGDPTVAGDPVGTVTQAPVLALEVKGAAANAVETWSISRASAESLQREGTYSPSNAVEEEIGPELMAPATAPVSPSPQAPARRDSPWWSPHAAAHNPGGPARTPPPPSPSLPASAVPHDALVHRDITMVGAQPHVPSARGDSPQPPGDATEDFSGDAPSQEDGGSVPPWPPLPPALLVAEGPERATQPYGDGGDGIGAPGDGSLERQRKAVTFFHPASSSVGHPATPSPTEAAAPQPQGELSPTAPHGPAEPPAEPSREQPAGYGDAGKGSAKPSGDTAMSPAVWDVPSPSSPPAVGEVTLRAGTERLVEALEPVAEEGSTGFTPTAPRPTSHAALELGGAEHLLLPPTAPRQPPASPGPSGVPSLEDAPTAPGEEDASGEVKREEPPTPPGSATRSPWPSPTAPHPWVPEAPESPSAGPLFEPSTAALLEGPGGSPLLDADSGSGEEPGLEERELLAWAGAGNASQHADPCQNNPCLHGGTCRANGTVCGCSCAPGFTGENCEIDIDDCLSSPCQNGGTCIDEVNSFVCLCLPSYGGSRCEKDTEGCDHNWHKFQGHCYRYFARRRSWEDAERDCRRRAGHLTSIHSREEHGFINGFGHENTWIGLNDRIVEQDFQWTDNTGLQYENWRENQPDNFFAGGEDCVVLVSHEIGKWNDVPCNYNLPYICKKGTVLCGPPPEVANAFTVGKKKEKYSIHSSVRYQCEEGFTQRHVPTIKCHSTGKWDRPKILCTK</sequence>
<dbReference type="SMART" id="SM00034">
    <property type="entry name" value="CLECT"/>
    <property type="match status" value="1"/>
</dbReference>
<feature type="compositionally biased region" description="Gly residues" evidence="20">
    <location>
        <begin position="665"/>
        <end position="675"/>
    </location>
</feature>
<evidence type="ECO:0000256" key="18">
    <source>
        <dbReference type="PROSITE-ProRule" id="PRU00302"/>
    </source>
</evidence>